<organism evidence="2 3">
    <name type="scientific">Butyribacter intestini</name>
    <dbReference type="NCBI Taxonomy" id="1703332"/>
    <lineage>
        <taxon>Bacteria</taxon>
        <taxon>Bacillati</taxon>
        <taxon>Bacillota</taxon>
        <taxon>Clostridia</taxon>
        <taxon>Lachnospirales</taxon>
        <taxon>Lachnospiraceae</taxon>
        <taxon>Butyribacter</taxon>
    </lineage>
</organism>
<name>A0AAW3JT37_9FIRM</name>
<evidence type="ECO:0000313" key="3">
    <source>
        <dbReference type="Proteomes" id="UP000050833"/>
    </source>
</evidence>
<gene>
    <name evidence="2" type="ORF">APZ18_02285</name>
</gene>
<dbReference type="EMBL" id="LLKB01000001">
    <property type="protein sequence ID" value="KQC86042.1"/>
    <property type="molecule type" value="Genomic_DNA"/>
</dbReference>
<evidence type="ECO:0000256" key="1">
    <source>
        <dbReference type="SAM" id="MobiDB-lite"/>
    </source>
</evidence>
<keyword evidence="3" id="KW-1185">Reference proteome</keyword>
<reference evidence="2 3" key="1">
    <citation type="submission" date="2015-10" db="EMBL/GenBank/DDBJ databases">
        <title>Butyribacter intestini gen. nov., sp. nov., a butyric acid-producing bacterium of the family Lachnospiraceae isolated from the human faeces.</title>
        <authorList>
            <person name="Zou Y."/>
            <person name="Xue W."/>
            <person name="Luo G."/>
            <person name="Lv M."/>
        </authorList>
    </citation>
    <scope>NUCLEOTIDE SEQUENCE [LARGE SCALE GENOMIC DNA]</scope>
    <source>
        <strain evidence="2 3">TF01-11</strain>
    </source>
</reference>
<feature type="compositionally biased region" description="Basic residues" evidence="1">
    <location>
        <begin position="149"/>
        <end position="163"/>
    </location>
</feature>
<evidence type="ECO:0000313" key="2">
    <source>
        <dbReference type="EMBL" id="KQC86042.1"/>
    </source>
</evidence>
<feature type="region of interest" description="Disordered" evidence="1">
    <location>
        <begin position="140"/>
        <end position="180"/>
    </location>
</feature>
<dbReference type="RefSeq" id="WP_055941226.1">
    <property type="nucleotide sequence ID" value="NZ_LLKB01000001.1"/>
</dbReference>
<dbReference type="Proteomes" id="UP000050833">
    <property type="component" value="Unassembled WGS sequence"/>
</dbReference>
<feature type="compositionally biased region" description="Basic and acidic residues" evidence="1">
    <location>
        <begin position="164"/>
        <end position="180"/>
    </location>
</feature>
<protein>
    <recommendedName>
        <fullName evidence="4">Tail assembly chaperone</fullName>
    </recommendedName>
</protein>
<accession>A0AAW3JT37</accession>
<proteinExistence type="predicted"/>
<evidence type="ECO:0008006" key="4">
    <source>
        <dbReference type="Google" id="ProtNLM"/>
    </source>
</evidence>
<sequence length="180" mass="20486">MNFKVGDKEYTLEYTFEAAENQKCVDAMTDIFGGAMMTKIDESKSEALQIRDFLMTMSDLPRMAMDMFYAGLLENHGEDGDGEIMSRLDAKRLYKEFCKENPDDVMASSYYGLITVISEQMEKDGFFKRTGLADILESMGRAIQETGKPVKKPTDRKKKQPTKKQKEAAEKKVENHSTSE</sequence>
<comment type="caution">
    <text evidence="2">The sequence shown here is derived from an EMBL/GenBank/DDBJ whole genome shotgun (WGS) entry which is preliminary data.</text>
</comment>
<dbReference type="AlphaFoldDB" id="A0AAW3JT37"/>